<reference evidence="2" key="1">
    <citation type="journal article" date="2015" name="MBio">
        <title>Genome-Resolved Metagenomic Analysis Reveals Roles for Candidate Phyla and Other Microbial Community Members in Biogeochemical Transformations in Oil Reservoirs.</title>
        <authorList>
            <person name="Hu P."/>
            <person name="Tom L."/>
            <person name="Singh A."/>
            <person name="Thomas B.C."/>
            <person name="Baker B.J."/>
            <person name="Piceno Y.M."/>
            <person name="Andersen G.L."/>
            <person name="Banfield J.F."/>
        </authorList>
    </citation>
    <scope>NUCLEOTIDE SEQUENCE [LARGE SCALE GENOMIC DNA]</scope>
</reference>
<evidence type="ECO:0000313" key="2">
    <source>
        <dbReference type="Proteomes" id="UP000053467"/>
    </source>
</evidence>
<proteinExistence type="predicted"/>
<organism evidence="1 2">
    <name type="scientific">candidate division TA06 bacterium 34_109</name>
    <dbReference type="NCBI Taxonomy" id="1635277"/>
    <lineage>
        <taxon>Bacteria</taxon>
        <taxon>Bacteria division TA06</taxon>
    </lineage>
</organism>
<accession>A0A101I1Z8</accession>
<protein>
    <submittedName>
        <fullName evidence="1">Uncharacterized protein</fullName>
    </submittedName>
</protein>
<sequence length="37" mass="4421">MSYKEFLKRVDENKVVIPKGSFEGMRVDCEIFLNREI</sequence>
<dbReference type="EMBL" id="LGGX01000010">
    <property type="protein sequence ID" value="KUK86924.1"/>
    <property type="molecule type" value="Genomic_DNA"/>
</dbReference>
<gene>
    <name evidence="1" type="ORF">XE03_1142</name>
</gene>
<comment type="caution">
    <text evidence="1">The sequence shown here is derived from an EMBL/GenBank/DDBJ whole genome shotgun (WGS) entry which is preliminary data.</text>
</comment>
<dbReference type="AlphaFoldDB" id="A0A101I1Z8"/>
<evidence type="ECO:0000313" key="1">
    <source>
        <dbReference type="EMBL" id="KUK86924.1"/>
    </source>
</evidence>
<name>A0A101I1Z8_UNCT6</name>
<dbReference type="Proteomes" id="UP000053467">
    <property type="component" value="Unassembled WGS sequence"/>
</dbReference>